<dbReference type="InterPro" id="IPR036768">
    <property type="entry name" value="PolIII_chi_sf"/>
</dbReference>
<proteinExistence type="predicted"/>
<dbReference type="Gene3D" id="3.40.50.10110">
    <property type="entry name" value="DNA polymerase III subunit chi"/>
    <property type="match status" value="1"/>
</dbReference>
<dbReference type="GO" id="GO:0006260">
    <property type="term" value="P:DNA replication"/>
    <property type="evidence" value="ECO:0007669"/>
    <property type="project" value="InterPro"/>
</dbReference>
<gene>
    <name evidence="1" type="ORF">Ga0061064_0893</name>
</gene>
<dbReference type="OrthoDB" id="5297568at2"/>
<reference evidence="2" key="1">
    <citation type="submission" date="2015-08" db="EMBL/GenBank/DDBJ databases">
        <authorList>
            <person name="Varghese N."/>
        </authorList>
    </citation>
    <scope>NUCLEOTIDE SEQUENCE [LARGE SCALE GENOMIC DNA]</scope>
    <source>
        <strain evidence="2">DSM 27808</strain>
    </source>
</reference>
<dbReference type="GO" id="GO:0032298">
    <property type="term" value="P:positive regulation of DNA-templated DNA replication initiation"/>
    <property type="evidence" value="ECO:0007669"/>
    <property type="project" value="TreeGrafter"/>
</dbReference>
<dbReference type="EMBL" id="CYHB01000002">
    <property type="protein sequence ID" value="CUA84414.1"/>
    <property type="molecule type" value="Genomic_DNA"/>
</dbReference>
<dbReference type="PANTHER" id="PTHR38767:SF1">
    <property type="entry name" value="DNA POLYMERASE III SUBUNIT CHI"/>
    <property type="match status" value="1"/>
</dbReference>
<dbReference type="RefSeq" id="WP_055438584.1">
    <property type="nucleotide sequence ID" value="NZ_CYHB01000002.1"/>
</dbReference>
<dbReference type="InterPro" id="IPR007459">
    <property type="entry name" value="DNA_pol3_chi"/>
</dbReference>
<sequence>MAQGIFYVLDGLDEQQQLQFFCERITQAWRDFRSVRVWCANQAEAEKLDEALWQSPSDAFVPHNLAGEGPSQGAPVELCWPQANVAKRRTAAVVNLMADMPEWQGARMIIERVPSEENARQQARERYKLYRGQRVELQTVKASEQMNSFTQ</sequence>
<dbReference type="AlphaFoldDB" id="A0A0K6H0X5"/>
<organism evidence="1 2">
    <name type="scientific">Pseudidiomarina woesei</name>
    <dbReference type="NCBI Taxonomy" id="1381080"/>
    <lineage>
        <taxon>Bacteria</taxon>
        <taxon>Pseudomonadati</taxon>
        <taxon>Pseudomonadota</taxon>
        <taxon>Gammaproteobacteria</taxon>
        <taxon>Alteromonadales</taxon>
        <taxon>Idiomarinaceae</taxon>
        <taxon>Pseudidiomarina</taxon>
    </lineage>
</organism>
<evidence type="ECO:0000313" key="2">
    <source>
        <dbReference type="Proteomes" id="UP000182598"/>
    </source>
</evidence>
<dbReference type="SUPFAM" id="SSF102400">
    <property type="entry name" value="DNA polymerase III chi subunit"/>
    <property type="match status" value="1"/>
</dbReference>
<name>A0A0K6H0X5_9GAMM</name>
<protein>
    <submittedName>
        <fullName evidence="1">DNA polymerase III, chi subunit</fullName>
    </submittedName>
</protein>
<dbReference type="GO" id="GO:0003887">
    <property type="term" value="F:DNA-directed DNA polymerase activity"/>
    <property type="evidence" value="ECO:0007669"/>
    <property type="project" value="InterPro"/>
</dbReference>
<accession>A0A0K6H0X5</accession>
<dbReference type="PANTHER" id="PTHR38767">
    <property type="entry name" value="DNA POLYMERASE III SUBUNIT CHI"/>
    <property type="match status" value="1"/>
</dbReference>
<dbReference type="Pfam" id="PF04364">
    <property type="entry name" value="DNA_pol3_chi"/>
    <property type="match status" value="1"/>
</dbReference>
<dbReference type="Proteomes" id="UP000182598">
    <property type="component" value="Unassembled WGS sequence"/>
</dbReference>
<keyword evidence="2" id="KW-1185">Reference proteome</keyword>
<dbReference type="GO" id="GO:0003677">
    <property type="term" value="F:DNA binding"/>
    <property type="evidence" value="ECO:0007669"/>
    <property type="project" value="InterPro"/>
</dbReference>
<evidence type="ECO:0000313" key="1">
    <source>
        <dbReference type="EMBL" id="CUA84414.1"/>
    </source>
</evidence>